<dbReference type="EMBL" id="CP131059">
    <property type="protein sequence ID" value="WNY23533.1"/>
    <property type="molecule type" value="Genomic_DNA"/>
</dbReference>
<keyword evidence="3" id="KW-1185">Reference proteome</keyword>
<gene>
    <name evidence="2" type="ORF">MmiHf6_08410</name>
</gene>
<evidence type="ECO:0000256" key="1">
    <source>
        <dbReference type="SAM" id="Phobius"/>
    </source>
</evidence>
<keyword evidence="1" id="KW-0472">Membrane</keyword>
<dbReference type="InterPro" id="IPR010319">
    <property type="entry name" value="Transglutaminase-like_Cys_pept"/>
</dbReference>
<dbReference type="KEGG" id="mehf:MmiHf6_08410"/>
<name>A0AA96V0I7_9EURY</name>
<keyword evidence="1" id="KW-1133">Transmembrane helix</keyword>
<proteinExistence type="predicted"/>
<sequence>MVRDARGITRFLSVCFITFLAVLAVSIGAGAVYSIYTLTDYSSKSTVPVVIPTTAEPEYEETETPSSISAVEVDTVYSSEYYTRTYNWTYSGYEQSITVSIPTEYYDYYRNKSHSGKDFDHYALSEDDRVFLNKMIDAFEEQGEIHNFTADQNVLNVIAFVQAMPYTSDSVTTGYDEYPRYPIETLVDGGGDCEDSAILAAALLLEMSYGVVLIELPGHMALGVMGDENISGTYYEYNGSRYYYVETTSTGFALGELPPEYEGATAKIYNMSPMPSMNIEILAEYVDSDWNYVYYRVRCDVTNTGPTTAQNVTVVVLAEAEPFDLTRVWSQSGEINIGTLADDESGWVEYTVSIPKRNQTRFTCVVYGDNFNQDYAYTRVAFIN</sequence>
<dbReference type="RefSeq" id="WP_316558559.1">
    <property type="nucleotide sequence ID" value="NZ_CP131059.1"/>
</dbReference>
<feature type="transmembrane region" description="Helical" evidence="1">
    <location>
        <begin position="12"/>
        <end position="36"/>
    </location>
</feature>
<keyword evidence="1" id="KW-0812">Transmembrane</keyword>
<dbReference type="GeneID" id="85195367"/>
<reference evidence="2 3" key="1">
    <citation type="submission" date="2023-07" db="EMBL/GenBank/DDBJ databases">
        <title>Closed genoem sequence of Methanomicrococcus sp. Hf6.</title>
        <authorList>
            <person name="Poehlein A."/>
            <person name="Protasov E."/>
            <person name="Platt K."/>
            <person name="Reeh H."/>
            <person name="Daniel R."/>
            <person name="Brune A."/>
        </authorList>
    </citation>
    <scope>NUCLEOTIDE SEQUENCE [LARGE SCALE GENOMIC DNA]</scope>
    <source>
        <strain evidence="2 3">Hf6</strain>
    </source>
</reference>
<evidence type="ECO:0000313" key="3">
    <source>
        <dbReference type="Proteomes" id="UP001302978"/>
    </source>
</evidence>
<dbReference type="AlphaFoldDB" id="A0AA96V0I7"/>
<evidence type="ECO:0008006" key="4">
    <source>
        <dbReference type="Google" id="ProtNLM"/>
    </source>
</evidence>
<dbReference type="PANTHER" id="PTHR39327:SF1">
    <property type="entry name" value="BLR5470 PROTEIN"/>
    <property type="match status" value="1"/>
</dbReference>
<protein>
    <recommendedName>
        <fullName evidence="4">Transglutaminase-like domain-containing protein</fullName>
    </recommendedName>
</protein>
<organism evidence="2 3">
    <name type="scientific">Methanimicrococcus hongohii</name>
    <dbReference type="NCBI Taxonomy" id="3028295"/>
    <lineage>
        <taxon>Archaea</taxon>
        <taxon>Methanobacteriati</taxon>
        <taxon>Methanobacteriota</taxon>
        <taxon>Stenosarchaea group</taxon>
        <taxon>Methanomicrobia</taxon>
        <taxon>Methanosarcinales</taxon>
        <taxon>Methanosarcinaceae</taxon>
        <taxon>Methanimicrococcus</taxon>
    </lineage>
</organism>
<dbReference type="Proteomes" id="UP001302978">
    <property type="component" value="Chromosome"/>
</dbReference>
<dbReference type="Gene3D" id="3.10.620.30">
    <property type="match status" value="1"/>
</dbReference>
<evidence type="ECO:0000313" key="2">
    <source>
        <dbReference type="EMBL" id="WNY23533.1"/>
    </source>
</evidence>
<dbReference type="PANTHER" id="PTHR39327">
    <property type="match status" value="1"/>
</dbReference>
<accession>A0AA96V0I7</accession>